<keyword evidence="2" id="KW-0472">Membrane</keyword>
<evidence type="ECO:0000313" key="4">
    <source>
        <dbReference type="Proteomes" id="UP000181956"/>
    </source>
</evidence>
<keyword evidence="4" id="KW-1185">Reference proteome</keyword>
<evidence type="ECO:0000256" key="1">
    <source>
        <dbReference type="SAM" id="MobiDB-lite"/>
    </source>
</evidence>
<name>A0A1H1TGK4_9MICO</name>
<dbReference type="AlphaFoldDB" id="A0A1H1TGK4"/>
<dbReference type="RefSeq" id="WP_083363700.1">
    <property type="nucleotide sequence ID" value="NZ_LT629742.1"/>
</dbReference>
<dbReference type="EMBL" id="LT629742">
    <property type="protein sequence ID" value="SDS59393.1"/>
    <property type="molecule type" value="Genomic_DNA"/>
</dbReference>
<gene>
    <name evidence="3" type="ORF">SAMN04489834_1764</name>
</gene>
<keyword evidence="2" id="KW-0812">Transmembrane</keyword>
<dbReference type="STRING" id="412690.SAMN04489834_1764"/>
<dbReference type="Proteomes" id="UP000181956">
    <property type="component" value="Chromosome I"/>
</dbReference>
<evidence type="ECO:0000256" key="2">
    <source>
        <dbReference type="SAM" id="Phobius"/>
    </source>
</evidence>
<feature type="compositionally biased region" description="Low complexity" evidence="1">
    <location>
        <begin position="219"/>
        <end position="266"/>
    </location>
</feature>
<feature type="compositionally biased region" description="Pro residues" evidence="1">
    <location>
        <begin position="267"/>
        <end position="280"/>
    </location>
</feature>
<accession>A0A1H1TGK4</accession>
<reference evidence="4" key="1">
    <citation type="submission" date="2016-10" db="EMBL/GenBank/DDBJ databases">
        <authorList>
            <person name="Varghese N."/>
            <person name="Submissions S."/>
        </authorList>
    </citation>
    <scope>NUCLEOTIDE SEQUENCE [LARGE SCALE GENOMIC DNA]</scope>
    <source>
        <strain evidence="4">DSM 21772</strain>
    </source>
</reference>
<protein>
    <submittedName>
        <fullName evidence="3">Uncharacterized protein</fullName>
    </submittedName>
</protein>
<keyword evidence="2" id="KW-1133">Transmembrane helix</keyword>
<feature type="transmembrane region" description="Helical" evidence="2">
    <location>
        <begin position="20"/>
        <end position="41"/>
    </location>
</feature>
<evidence type="ECO:0000313" key="3">
    <source>
        <dbReference type="EMBL" id="SDS59393.1"/>
    </source>
</evidence>
<sequence>MQWLTDFSDWFFSADAQPVLFTAAVIAIALLASGLLAAWIARGAMKRVIAQRNTEIKIAAIAALVDASVEASVWNSLTPQEQVLSDRAVGQADIQVRMLPIRGSGVAADWAAHRLHELKRASATFGYQSEPAVTEFRDRLIEWQAKPSRARKAFASDLEQWKSTTTESDRTLLADQDAWVAQQHRAQYNSPLFAQPPVPNEPVDTQKLLADVDALRQPAAAEPMPAQQSASLFPLAQAAPAPVSPTQAAPTPAAPTQAAPSHAAPALFPPAPSSPATPEA</sequence>
<proteinExistence type="predicted"/>
<dbReference type="OrthoDB" id="5125431at2"/>
<organism evidence="3 4">
    <name type="scientific">Microterricola viridarii</name>
    <dbReference type="NCBI Taxonomy" id="412690"/>
    <lineage>
        <taxon>Bacteria</taxon>
        <taxon>Bacillati</taxon>
        <taxon>Actinomycetota</taxon>
        <taxon>Actinomycetes</taxon>
        <taxon>Micrococcales</taxon>
        <taxon>Microbacteriaceae</taxon>
        <taxon>Microterricola</taxon>
    </lineage>
</organism>
<feature type="region of interest" description="Disordered" evidence="1">
    <location>
        <begin position="219"/>
        <end position="280"/>
    </location>
</feature>